<keyword evidence="10" id="KW-0675">Receptor</keyword>
<dbReference type="Pfam" id="PF00593">
    <property type="entry name" value="TonB_dep_Rec_b-barrel"/>
    <property type="match status" value="1"/>
</dbReference>
<dbReference type="InterPro" id="IPR012910">
    <property type="entry name" value="Plug_dom"/>
</dbReference>
<evidence type="ECO:0000313" key="10">
    <source>
        <dbReference type="EMBL" id="KGI23209.1"/>
    </source>
</evidence>
<dbReference type="InterPro" id="IPR000531">
    <property type="entry name" value="Beta-barrel_TonB"/>
</dbReference>
<feature type="signal peptide" evidence="8">
    <location>
        <begin position="1"/>
        <end position="30"/>
    </location>
</feature>
<dbReference type="Gene3D" id="2.60.40.1120">
    <property type="entry name" value="Carboxypeptidase-like, regulatory domain"/>
    <property type="match status" value="1"/>
</dbReference>
<feature type="chain" id="PRO_5001942885" evidence="8">
    <location>
        <begin position="31"/>
        <end position="1186"/>
    </location>
</feature>
<dbReference type="NCBIfam" id="TIGR04056">
    <property type="entry name" value="OMP_RagA_SusC"/>
    <property type="match status" value="1"/>
</dbReference>
<name>A0A098YV20_9BACT</name>
<dbReference type="GO" id="GO:0009279">
    <property type="term" value="C:cell outer membrane"/>
    <property type="evidence" value="ECO:0007669"/>
    <property type="project" value="UniProtKB-SubCell"/>
</dbReference>
<dbReference type="SUPFAM" id="SSF49464">
    <property type="entry name" value="Carboxypeptidase regulatory domain-like"/>
    <property type="match status" value="1"/>
</dbReference>
<keyword evidence="2" id="KW-0406">Ion transport</keyword>
<keyword evidence="7" id="KW-0798">TonB box</keyword>
<dbReference type="InterPro" id="IPR023996">
    <property type="entry name" value="TonB-dep_OMP_SusC/RagA"/>
</dbReference>
<dbReference type="Pfam" id="PF07660">
    <property type="entry name" value="STN"/>
    <property type="match status" value="1"/>
</dbReference>
<dbReference type="OrthoDB" id="778480at2"/>
<dbReference type="EMBL" id="JRPQ01000001">
    <property type="protein sequence ID" value="KGI23209.1"/>
    <property type="molecule type" value="Genomic_DNA"/>
</dbReference>
<keyword evidence="6" id="KW-1134">Transmembrane beta strand</keyword>
<dbReference type="InterPro" id="IPR037066">
    <property type="entry name" value="Plug_dom_sf"/>
</dbReference>
<evidence type="ECO:0000256" key="2">
    <source>
        <dbReference type="ARBA" id="ARBA00022496"/>
    </source>
</evidence>
<dbReference type="NCBIfam" id="TIGR04057">
    <property type="entry name" value="SusC_RagA_signa"/>
    <property type="match status" value="1"/>
</dbReference>
<keyword evidence="4 6" id="KW-0472">Membrane</keyword>
<protein>
    <submittedName>
        <fullName evidence="10">TonB-dependent receptor</fullName>
    </submittedName>
</protein>
<keyword evidence="2" id="KW-0410">Iron transport</keyword>
<keyword evidence="6" id="KW-0812">Transmembrane</keyword>
<accession>A0A098YV20</accession>
<dbReference type="InterPro" id="IPR023997">
    <property type="entry name" value="TonB-dep_OMP_SusC/RagA_CS"/>
</dbReference>
<dbReference type="Gene3D" id="3.55.50.30">
    <property type="match status" value="1"/>
</dbReference>
<gene>
    <name evidence="10" type="ORF">HMPREF9304_00125</name>
</gene>
<dbReference type="AlphaFoldDB" id="A0A098YV20"/>
<dbReference type="Proteomes" id="UP000029723">
    <property type="component" value="Unassembled WGS sequence"/>
</dbReference>
<keyword evidence="3" id="KW-0408">Iron</keyword>
<evidence type="ECO:0000256" key="4">
    <source>
        <dbReference type="ARBA" id="ARBA00023136"/>
    </source>
</evidence>
<dbReference type="Pfam" id="PF07715">
    <property type="entry name" value="Plug"/>
    <property type="match status" value="1"/>
</dbReference>
<evidence type="ECO:0000256" key="7">
    <source>
        <dbReference type="RuleBase" id="RU003357"/>
    </source>
</evidence>
<evidence type="ECO:0000256" key="5">
    <source>
        <dbReference type="ARBA" id="ARBA00023237"/>
    </source>
</evidence>
<organism evidence="10 11">
    <name type="scientific">Hoylesella timonensis S9-PR14</name>
    <dbReference type="NCBI Taxonomy" id="1401062"/>
    <lineage>
        <taxon>Bacteria</taxon>
        <taxon>Pseudomonadati</taxon>
        <taxon>Bacteroidota</taxon>
        <taxon>Bacteroidia</taxon>
        <taxon>Bacteroidales</taxon>
        <taxon>Prevotellaceae</taxon>
        <taxon>Hoylesella</taxon>
    </lineage>
</organism>
<dbReference type="GO" id="GO:0006826">
    <property type="term" value="P:iron ion transport"/>
    <property type="evidence" value="ECO:0007669"/>
    <property type="project" value="UniProtKB-KW"/>
</dbReference>
<dbReference type="InterPro" id="IPR039426">
    <property type="entry name" value="TonB-dep_rcpt-like"/>
</dbReference>
<comment type="caution">
    <text evidence="10">The sequence shown here is derived from an EMBL/GenBank/DDBJ whole genome shotgun (WGS) entry which is preliminary data.</text>
</comment>
<evidence type="ECO:0000259" key="9">
    <source>
        <dbReference type="SMART" id="SM00965"/>
    </source>
</evidence>
<dbReference type="SUPFAM" id="SSF56935">
    <property type="entry name" value="Porins"/>
    <property type="match status" value="1"/>
</dbReference>
<dbReference type="SMART" id="SM00965">
    <property type="entry name" value="STN"/>
    <property type="match status" value="1"/>
</dbReference>
<evidence type="ECO:0000256" key="8">
    <source>
        <dbReference type="SAM" id="SignalP"/>
    </source>
</evidence>
<evidence type="ECO:0000256" key="6">
    <source>
        <dbReference type="PROSITE-ProRule" id="PRU01360"/>
    </source>
</evidence>
<dbReference type="InterPro" id="IPR008969">
    <property type="entry name" value="CarboxyPept-like_regulatory"/>
</dbReference>
<sequence length="1186" mass="132699">MSHDLSPQRYQLSAKVMALAAILSFSGLQAAPAEAMNEQSLRVTLNVANMTVADAISKIERSGGYVFVYNDDVRGELSNKVTLRSNNKQIDDVLRQLFASTNIAYRRTGRQVTLYKAEQRRASKEIPNSRHGREKQAVGYVVTGKVVDNAGEPVVGATVRVKGRNIATVSNVDGFFTIDMQDGKALDVSYVGYHSQTINKPKGKITVVLAEDNADIAEVVVVGYGVKKKANLIGAVSTVTADELKDRPVNSVGQMLQGQVPNLTITFASGTPGEATRMNIRGATSIVNSGAPLVLIDGVEGNIDRVNPNDIESISVLKDAASAAIYGARAGFGVILVTTKSNKDGQVHITYNGRYSWSAPTTKTSFMTCGYDAARLVDQFSMAMNNSSYTNYSKADYAELKARRYDQTENPNRSWVVVGPDGNYRYYGNFDWYHYIFDFKQPTWNHNLSISGGSNKFNFVVSANYNQRLGIFAINPDRYNQKNFMAKVSSQLKPWLKLTSTSTLFRSDYAAPGYDFEDGGNFDNLWQHALPYVLPCNPDGSNVYTYSPSANKPTNGFVAMLREGKGFANVKKTQSCYAVNADFKISEDLHVIGNVSYKLSYKDKTTRQANMTYSEKPEKYDKATTIFFQNRLKESRSEEEYLVYDLYANYQKTFSSIHSLNIVAGVNHETGRYKNIEGNVKDLPMSLNDLFLGTGARGVKGGQHEYALLGYFGRLSYDCAGKYLAELNMRYDGTSRFPKQKRWGFFPSVALGWRMSDENFFSPLRDVVENLKLRFSIGSLGNQITDGRLNGNPYYPYIRKANIKQSNFLNYIADDKFFYYVDLAAPVSGSLTWEKIITTNVGLDLGILKNRLTATVDLYQRRTKDMLAASLTLPGVYGYSAPLENNGELRTNGYEITLSWNDRFILKGKPFYYGCSAALSDCQSKLVRYSGNQTKVLGKEYEGMEWGEIWGYKVRGIYQTEEDVRRRAVDQSFVSSRFTNGAGDLIFEDIDNSTKIDNGKGTLENHGDLVKLGNSLPRYQYSFTTHMSWNGFDLSLFLQGIGRQHFYPSGENFAFWGPYSRIYSSFIPADFVNRYWTKENPNSYFPRPAGGIARNGGVLTKVNNRYLQNLAYCRLKNFTIGYTLPGILTKKVSIEKIRFYFSGENMFTLSALDSNYLDPEQISGKGGSGNVYPYSKSFAFGLDVTF</sequence>
<feature type="domain" description="Secretin/TonB short N-terminal" evidence="9">
    <location>
        <begin position="65"/>
        <end position="117"/>
    </location>
</feature>
<keyword evidence="1 6" id="KW-0813">Transport</keyword>
<dbReference type="Gene3D" id="2.170.130.10">
    <property type="entry name" value="TonB-dependent receptor, plug domain"/>
    <property type="match status" value="1"/>
</dbReference>
<keyword evidence="5 6" id="KW-0998">Cell outer membrane</keyword>
<evidence type="ECO:0000256" key="1">
    <source>
        <dbReference type="ARBA" id="ARBA00022448"/>
    </source>
</evidence>
<proteinExistence type="inferred from homology"/>
<comment type="similarity">
    <text evidence="6 7">Belongs to the TonB-dependent receptor family.</text>
</comment>
<dbReference type="Pfam" id="PF13715">
    <property type="entry name" value="CarbopepD_reg_2"/>
    <property type="match status" value="1"/>
</dbReference>
<evidence type="ECO:0000256" key="3">
    <source>
        <dbReference type="ARBA" id="ARBA00023004"/>
    </source>
</evidence>
<comment type="subcellular location">
    <subcellularLocation>
        <location evidence="6">Cell outer membrane</location>
        <topology evidence="6">Multi-pass membrane protein</topology>
    </subcellularLocation>
</comment>
<evidence type="ECO:0000313" key="11">
    <source>
        <dbReference type="Proteomes" id="UP000029723"/>
    </source>
</evidence>
<keyword evidence="8" id="KW-0732">Signal</keyword>
<reference evidence="10 11" key="1">
    <citation type="submission" date="2014-07" db="EMBL/GenBank/DDBJ databases">
        <authorList>
            <person name="McCorrison J."/>
            <person name="Sanka R."/>
            <person name="Torralba M."/>
            <person name="Gillis M."/>
            <person name="Haft D.H."/>
            <person name="Methe B."/>
            <person name="Sutton G."/>
            <person name="Nelson K.E."/>
        </authorList>
    </citation>
    <scope>NUCLEOTIDE SEQUENCE [LARGE SCALE GENOMIC DNA]</scope>
    <source>
        <strain evidence="10 11">S9-PR14</strain>
    </source>
</reference>
<dbReference type="InterPro" id="IPR011662">
    <property type="entry name" value="Secretin/TonB_short_N"/>
</dbReference>
<dbReference type="PROSITE" id="PS52016">
    <property type="entry name" value="TONB_DEPENDENT_REC_3"/>
    <property type="match status" value="1"/>
</dbReference>